<dbReference type="InterPro" id="IPR016084">
    <property type="entry name" value="Haem_Oase-like_multi-hlx"/>
</dbReference>
<accession>A0A4R3J9E3</accession>
<evidence type="ECO:0000313" key="3">
    <source>
        <dbReference type="Proteomes" id="UP000295304"/>
    </source>
</evidence>
<protein>
    <submittedName>
        <fullName evidence="2">Heme oxygenase-like protein</fullName>
    </submittedName>
</protein>
<comment type="caution">
    <text evidence="2">The sequence shown here is derived from an EMBL/GenBank/DDBJ whole genome shotgun (WGS) entry which is preliminary data.</text>
</comment>
<evidence type="ECO:0000256" key="1">
    <source>
        <dbReference type="ARBA" id="ARBA00023002"/>
    </source>
</evidence>
<evidence type="ECO:0000313" key="2">
    <source>
        <dbReference type="EMBL" id="TCS62104.1"/>
    </source>
</evidence>
<proteinExistence type="predicted"/>
<name>A0A4R3J9E3_9PROT</name>
<organism evidence="2 3">
    <name type="scientific">Varunaivibrio sulfuroxidans</name>
    <dbReference type="NCBI Taxonomy" id="1773489"/>
    <lineage>
        <taxon>Bacteria</taxon>
        <taxon>Pseudomonadati</taxon>
        <taxon>Pseudomonadota</taxon>
        <taxon>Alphaproteobacteria</taxon>
        <taxon>Rhodospirillales</taxon>
        <taxon>Magnetovibrionaceae</taxon>
        <taxon>Varunaivibrio</taxon>
    </lineage>
</organism>
<dbReference type="PANTHER" id="PTHR40279:SF3">
    <property type="entry name" value="4-AMINOBENZOATE SYNTHASE"/>
    <property type="match status" value="1"/>
</dbReference>
<dbReference type="Pfam" id="PF14518">
    <property type="entry name" value="Haem_oxygenas_2"/>
    <property type="match status" value="1"/>
</dbReference>
<dbReference type="Gene3D" id="1.20.910.10">
    <property type="entry name" value="Heme oxygenase-like"/>
    <property type="match status" value="1"/>
</dbReference>
<sequence>MQTELYSTFMTVYRADDISVVLDTPEKNEVFFTAIERVVHKAFLLNDDAALLSVHRILFEIYFTTIARPSPEISVNQNHPVIARVRHMIEQRWLVSLREKLGSELRRAVHGDDADFIHWVAQLAKDAKLEEHPLFDYLGSNESSLEDFYTFFKFEGLVASTFVDLVALSVVGNGGSALMETASNLFDELGSGDPKQKHTNLYRQLVRLFESNEAQLSDMDIVELSTRLFDWRGYAGFNLFMCFATNRSQYFENIGCLGFAELVDPVVQNLIVSLSLGKGIRAENLNYYSDHGALDVEHGEGWLSNVIAPAVTAYPNIKEKIAFGVLCRLDTSRRYFDSIYERVAGVTPAVLDRAVSGQ</sequence>
<keyword evidence="3" id="KW-1185">Reference proteome</keyword>
<dbReference type="EMBL" id="SLZW01000006">
    <property type="protein sequence ID" value="TCS62104.1"/>
    <property type="molecule type" value="Genomic_DNA"/>
</dbReference>
<dbReference type="GO" id="GO:0016491">
    <property type="term" value="F:oxidoreductase activity"/>
    <property type="evidence" value="ECO:0007669"/>
    <property type="project" value="UniProtKB-KW"/>
</dbReference>
<reference evidence="2 3" key="1">
    <citation type="submission" date="2019-03" db="EMBL/GenBank/DDBJ databases">
        <title>Genomic Encyclopedia of Type Strains, Phase IV (KMG-IV): sequencing the most valuable type-strain genomes for metagenomic binning, comparative biology and taxonomic classification.</title>
        <authorList>
            <person name="Goeker M."/>
        </authorList>
    </citation>
    <scope>NUCLEOTIDE SEQUENCE [LARGE SCALE GENOMIC DNA]</scope>
    <source>
        <strain evidence="2 3">DSM 101688</strain>
    </source>
</reference>
<dbReference type="SUPFAM" id="SSF48613">
    <property type="entry name" value="Heme oxygenase-like"/>
    <property type="match status" value="1"/>
</dbReference>
<dbReference type="PANTHER" id="PTHR40279">
    <property type="entry name" value="PQQC-LIKE PROTEIN"/>
    <property type="match status" value="1"/>
</dbReference>
<dbReference type="RefSeq" id="WP_132939188.1">
    <property type="nucleotide sequence ID" value="NZ_CP119676.1"/>
</dbReference>
<dbReference type="InterPro" id="IPR039068">
    <property type="entry name" value="PqqC-like"/>
</dbReference>
<gene>
    <name evidence="2" type="ORF">EDD55_10659</name>
</gene>
<dbReference type="AlphaFoldDB" id="A0A4R3J9E3"/>
<keyword evidence="1" id="KW-0560">Oxidoreductase</keyword>
<dbReference type="Proteomes" id="UP000295304">
    <property type="component" value="Unassembled WGS sequence"/>
</dbReference>
<dbReference type="OrthoDB" id="277294at2"/>
<dbReference type="SMART" id="SM01236">
    <property type="entry name" value="Haem_oxygenase_2"/>
    <property type="match status" value="1"/>
</dbReference>